<dbReference type="PANTHER" id="PTHR11161:SF71">
    <property type="entry name" value="NOSE RESISTANT-TO-FLUOXETINE PROTEIN N-TERMINAL DOMAIN-CONTAINING PROTEIN"/>
    <property type="match status" value="1"/>
</dbReference>
<accession>A0A3L8DJH5</accession>
<keyword evidence="1" id="KW-0472">Membrane</keyword>
<dbReference type="InterPro" id="IPR052728">
    <property type="entry name" value="O2_lipid_transport_reg"/>
</dbReference>
<dbReference type="Proteomes" id="UP000279307">
    <property type="component" value="Chromosome 7"/>
</dbReference>
<feature type="transmembrane region" description="Helical" evidence="1">
    <location>
        <begin position="15"/>
        <end position="37"/>
    </location>
</feature>
<keyword evidence="1" id="KW-1133">Transmembrane helix</keyword>
<name>A0A3L8DJH5_OOCBI</name>
<comment type="caution">
    <text evidence="2">The sequence shown here is derived from an EMBL/GenBank/DDBJ whole genome shotgun (WGS) entry which is preliminary data.</text>
</comment>
<sequence length="103" mass="12130">MNNFSYIEKVVVNPLAIIITNGFVLTDIFLGISAVLVTYQLLKNLDRQKRLNFFTNILFRYFRLTPSYMTVIFFHAWVLPHLGSGPFWKHEIEQESTRCATNW</sequence>
<evidence type="ECO:0000313" key="2">
    <source>
        <dbReference type="EMBL" id="RLU20511.1"/>
    </source>
</evidence>
<evidence type="ECO:0000256" key="1">
    <source>
        <dbReference type="SAM" id="Phobius"/>
    </source>
</evidence>
<reference evidence="2" key="1">
    <citation type="journal article" date="2018" name="Genome Res.">
        <title>The genomic architecture and molecular evolution of ant odorant receptors.</title>
        <authorList>
            <person name="McKenzie S.K."/>
            <person name="Kronauer D.J.C."/>
        </authorList>
    </citation>
    <scope>NUCLEOTIDE SEQUENCE [LARGE SCALE GENOMIC DNA]</scope>
    <source>
        <strain evidence="2">Clonal line C1</strain>
    </source>
</reference>
<gene>
    <name evidence="2" type="ORF">DMN91_007121</name>
</gene>
<dbReference type="PANTHER" id="PTHR11161">
    <property type="entry name" value="O-ACYLTRANSFERASE"/>
    <property type="match status" value="1"/>
</dbReference>
<dbReference type="AlphaFoldDB" id="A0A3L8DJH5"/>
<proteinExistence type="predicted"/>
<dbReference type="EMBL" id="QOIP01000007">
    <property type="protein sequence ID" value="RLU20511.1"/>
    <property type="molecule type" value="Genomic_DNA"/>
</dbReference>
<reference evidence="2" key="2">
    <citation type="submission" date="2018-07" db="EMBL/GenBank/DDBJ databases">
        <authorList>
            <person name="Mckenzie S.K."/>
            <person name="Kronauer D.J.C."/>
        </authorList>
    </citation>
    <scope>NUCLEOTIDE SEQUENCE</scope>
    <source>
        <strain evidence="2">Clonal line C1</strain>
    </source>
</reference>
<keyword evidence="1" id="KW-0812">Transmembrane</keyword>
<protein>
    <submittedName>
        <fullName evidence="2">Uncharacterized protein</fullName>
    </submittedName>
</protein>
<dbReference type="OrthoDB" id="10006435at2759"/>
<feature type="transmembrane region" description="Helical" evidence="1">
    <location>
        <begin position="58"/>
        <end position="78"/>
    </location>
</feature>
<organism evidence="2">
    <name type="scientific">Ooceraea biroi</name>
    <name type="common">Clonal raider ant</name>
    <name type="synonym">Cerapachys biroi</name>
    <dbReference type="NCBI Taxonomy" id="2015173"/>
    <lineage>
        <taxon>Eukaryota</taxon>
        <taxon>Metazoa</taxon>
        <taxon>Ecdysozoa</taxon>
        <taxon>Arthropoda</taxon>
        <taxon>Hexapoda</taxon>
        <taxon>Insecta</taxon>
        <taxon>Pterygota</taxon>
        <taxon>Neoptera</taxon>
        <taxon>Endopterygota</taxon>
        <taxon>Hymenoptera</taxon>
        <taxon>Apocrita</taxon>
        <taxon>Aculeata</taxon>
        <taxon>Formicoidea</taxon>
        <taxon>Formicidae</taxon>
        <taxon>Dorylinae</taxon>
        <taxon>Ooceraea</taxon>
    </lineage>
</organism>